<gene>
    <name evidence="8" type="ORF">GCK72_018746</name>
</gene>
<accession>A0A6A5GCN7</accession>
<dbReference type="GeneID" id="9825487"/>
<evidence type="ECO:0000313" key="8">
    <source>
        <dbReference type="EMBL" id="KAF1752192.1"/>
    </source>
</evidence>
<dbReference type="GO" id="GO:0005737">
    <property type="term" value="C:cytoplasm"/>
    <property type="evidence" value="ECO:0007669"/>
    <property type="project" value="TreeGrafter"/>
</dbReference>
<dbReference type="RefSeq" id="XP_003110415.2">
    <property type="nucleotide sequence ID" value="XM_003110367.2"/>
</dbReference>
<dbReference type="PANTHER" id="PTHR21461">
    <property type="entry name" value="GLYCOSYLTRANSFERASE FAMILY 92 PROTEIN"/>
    <property type="match status" value="1"/>
</dbReference>
<dbReference type="GO" id="GO:0016757">
    <property type="term" value="F:glycosyltransferase activity"/>
    <property type="evidence" value="ECO:0007669"/>
    <property type="project" value="UniProtKB-KW"/>
</dbReference>
<dbReference type="EMBL" id="WUAV01000005">
    <property type="protein sequence ID" value="KAF1752192.1"/>
    <property type="molecule type" value="Genomic_DNA"/>
</dbReference>
<protein>
    <recommendedName>
        <fullName evidence="10">Glycosyltransferase family 92 protein</fullName>
    </recommendedName>
</protein>
<dbReference type="AlphaFoldDB" id="A0A6A5GCN7"/>
<keyword evidence="6" id="KW-1133">Transmembrane helix</keyword>
<evidence type="ECO:0000256" key="7">
    <source>
        <dbReference type="ARBA" id="ARBA00023136"/>
    </source>
</evidence>
<reference evidence="8 9" key="1">
    <citation type="submission" date="2019-12" db="EMBL/GenBank/DDBJ databases">
        <title>Chromosome-level assembly of the Caenorhabditis remanei genome.</title>
        <authorList>
            <person name="Teterina A.A."/>
            <person name="Willis J.H."/>
            <person name="Phillips P.C."/>
        </authorList>
    </citation>
    <scope>NUCLEOTIDE SEQUENCE [LARGE SCALE GENOMIC DNA]</scope>
    <source>
        <strain evidence="8 9">PX506</strain>
        <tissue evidence="8">Whole organism</tissue>
    </source>
</reference>
<dbReference type="KEGG" id="crq:GCK72_018746"/>
<sequence length="662" mass="77532">MLLHHSKFVFLFRRHFWKLILVVTVILLGVLLTSSLKRDELPPRHKLAKYNMDVSEKDPTEVYLDIGGGTIQMGRLQKENFTFVEEEDPSFVITSTTCREEPWNKVHSDRIPSPELHNYWIKNNTSRKDYLYHTTPSPLAAFVHPEHIAVTLTAENQFGKKVYCRYFDCKRREIPHVFESVVFPESTVYCGRRVGAKYISITETKYDTPETPVPIVNRISNGPQHYFTVCMSTLYGDEPKFIQIVDFIEYHKLQGATFFHIYIRNVSAYDRMLLDDYVRTGEIEVIVLNDHYWRADYMWHMMQINDCHMRNVNFAKWTSLLDIDERIEMKKDWKIVDFLDTITNPNVVNLQFKVQWVLKDSLSPARYENANQFFDNLVFRKFHNTSKVQNWLQPKTIIRPESIAAMTIHSPAALYKGLNKIYVSDIIGVTRHYRNVEGGALTNNNKRVYEVGPYSMTDVEPNLKFKLTDACLRRVKDVYDTVNYSCQKMQEMYHHHVQISDELTENSGSDDFLDPDADKFLECPIDSWNAVETEKVPFGSFDVIQKWKKQRVNKFRPTVLNALLFDKYLMVLIDTKQMSGRHVVCRYFDCLRREIPSQFESKIYPESVVYCPRRIGVHYISITGNILEKPTKPIAIENASLTTDNYTNINKSGEQLETQINK</sequence>
<evidence type="ECO:0000256" key="3">
    <source>
        <dbReference type="ARBA" id="ARBA00022676"/>
    </source>
</evidence>
<dbReference type="Pfam" id="PF01697">
    <property type="entry name" value="Glyco_transf_92"/>
    <property type="match status" value="1"/>
</dbReference>
<evidence type="ECO:0000313" key="9">
    <source>
        <dbReference type="Proteomes" id="UP000483820"/>
    </source>
</evidence>
<keyword evidence="7" id="KW-0472">Membrane</keyword>
<dbReference type="InterPro" id="IPR008166">
    <property type="entry name" value="Glyco_transf_92"/>
</dbReference>
<organism evidence="8 9">
    <name type="scientific">Caenorhabditis remanei</name>
    <name type="common">Caenorhabditis vulgaris</name>
    <dbReference type="NCBI Taxonomy" id="31234"/>
    <lineage>
        <taxon>Eukaryota</taxon>
        <taxon>Metazoa</taxon>
        <taxon>Ecdysozoa</taxon>
        <taxon>Nematoda</taxon>
        <taxon>Chromadorea</taxon>
        <taxon>Rhabditida</taxon>
        <taxon>Rhabditina</taxon>
        <taxon>Rhabditomorpha</taxon>
        <taxon>Rhabditoidea</taxon>
        <taxon>Rhabditidae</taxon>
        <taxon>Peloderinae</taxon>
        <taxon>Caenorhabditis</taxon>
    </lineage>
</organism>
<evidence type="ECO:0000256" key="2">
    <source>
        <dbReference type="ARBA" id="ARBA00007647"/>
    </source>
</evidence>
<evidence type="ECO:0000256" key="6">
    <source>
        <dbReference type="ARBA" id="ARBA00022989"/>
    </source>
</evidence>
<evidence type="ECO:0000256" key="1">
    <source>
        <dbReference type="ARBA" id="ARBA00004167"/>
    </source>
</evidence>
<evidence type="ECO:0008006" key="10">
    <source>
        <dbReference type="Google" id="ProtNLM"/>
    </source>
</evidence>
<dbReference type="Proteomes" id="UP000483820">
    <property type="component" value="Chromosome V"/>
</dbReference>
<dbReference type="GO" id="GO:0016020">
    <property type="term" value="C:membrane"/>
    <property type="evidence" value="ECO:0007669"/>
    <property type="project" value="UniProtKB-SubCell"/>
</dbReference>
<evidence type="ECO:0000256" key="5">
    <source>
        <dbReference type="ARBA" id="ARBA00022692"/>
    </source>
</evidence>
<keyword evidence="3" id="KW-0328">Glycosyltransferase</keyword>
<name>A0A6A5GCN7_CAERE</name>
<keyword evidence="5" id="KW-0812">Transmembrane</keyword>
<evidence type="ECO:0000256" key="4">
    <source>
        <dbReference type="ARBA" id="ARBA00022679"/>
    </source>
</evidence>
<dbReference type="CTD" id="9825487"/>
<comment type="subcellular location">
    <subcellularLocation>
        <location evidence="1">Membrane</location>
        <topology evidence="1">Single-pass membrane protein</topology>
    </subcellularLocation>
</comment>
<comment type="caution">
    <text evidence="8">The sequence shown here is derived from an EMBL/GenBank/DDBJ whole genome shotgun (WGS) entry which is preliminary data.</text>
</comment>
<keyword evidence="4" id="KW-0808">Transferase</keyword>
<comment type="similarity">
    <text evidence="2">Belongs to the glycosyltransferase 92 family.</text>
</comment>
<dbReference type="PANTHER" id="PTHR21461:SF8">
    <property type="entry name" value="DOLICHYL-PHOSPHATE-MANNOSE--PROTEIN MANNOSYLTRANSFERASE-RELATED"/>
    <property type="match status" value="1"/>
</dbReference>
<proteinExistence type="inferred from homology"/>